<dbReference type="EMBL" id="BKCP01006737">
    <property type="protein sequence ID" value="GER43701.1"/>
    <property type="molecule type" value="Genomic_DNA"/>
</dbReference>
<accession>A0A5A7QII3</accession>
<keyword evidence="3" id="KW-1185">Reference proteome</keyword>
<feature type="region of interest" description="Disordered" evidence="1">
    <location>
        <begin position="204"/>
        <end position="243"/>
    </location>
</feature>
<feature type="compositionally biased region" description="Polar residues" evidence="1">
    <location>
        <begin position="204"/>
        <end position="217"/>
    </location>
</feature>
<comment type="caution">
    <text evidence="2">The sequence shown here is derived from an EMBL/GenBank/DDBJ whole genome shotgun (WGS) entry which is preliminary data.</text>
</comment>
<protein>
    <submittedName>
        <fullName evidence="2">Serine hydroxymethyltransferase</fullName>
    </submittedName>
</protein>
<reference evidence="3" key="1">
    <citation type="journal article" date="2019" name="Curr. Biol.">
        <title>Genome Sequence of Striga asiatica Provides Insight into the Evolution of Plant Parasitism.</title>
        <authorList>
            <person name="Yoshida S."/>
            <person name="Kim S."/>
            <person name="Wafula E.K."/>
            <person name="Tanskanen J."/>
            <person name="Kim Y.M."/>
            <person name="Honaas L."/>
            <person name="Yang Z."/>
            <person name="Spallek T."/>
            <person name="Conn C.E."/>
            <person name="Ichihashi Y."/>
            <person name="Cheong K."/>
            <person name="Cui S."/>
            <person name="Der J.P."/>
            <person name="Gundlach H."/>
            <person name="Jiao Y."/>
            <person name="Hori C."/>
            <person name="Ishida J.K."/>
            <person name="Kasahara H."/>
            <person name="Kiba T."/>
            <person name="Kim M.S."/>
            <person name="Koo N."/>
            <person name="Laohavisit A."/>
            <person name="Lee Y.H."/>
            <person name="Lumba S."/>
            <person name="McCourt P."/>
            <person name="Mortimer J.C."/>
            <person name="Mutuku J.M."/>
            <person name="Nomura T."/>
            <person name="Sasaki-Sekimoto Y."/>
            <person name="Seto Y."/>
            <person name="Wang Y."/>
            <person name="Wakatake T."/>
            <person name="Sakakibara H."/>
            <person name="Demura T."/>
            <person name="Yamaguchi S."/>
            <person name="Yoneyama K."/>
            <person name="Manabe R.I."/>
            <person name="Nelson D.C."/>
            <person name="Schulman A.H."/>
            <person name="Timko M.P."/>
            <person name="dePamphilis C.W."/>
            <person name="Choi D."/>
            <person name="Shirasu K."/>
        </authorList>
    </citation>
    <scope>NUCLEOTIDE SEQUENCE [LARGE SCALE GENOMIC DNA]</scope>
    <source>
        <strain evidence="3">cv. UVA1</strain>
    </source>
</reference>
<dbReference type="AlphaFoldDB" id="A0A5A7QII3"/>
<dbReference type="GO" id="GO:0032259">
    <property type="term" value="P:methylation"/>
    <property type="evidence" value="ECO:0007669"/>
    <property type="project" value="UniProtKB-KW"/>
</dbReference>
<sequence length="243" mass="27701">MDTSISWSETDEDKKLVSTFKTNKMNLSYTSRAQKDEICHPTHLRCDLNHGIKRSQASTARALSTLFSDAKPRYNWEDPLIICIIFLFSSSNCVTCSMSSTSFCCFLIRDLRADSRFDCFLFLFLSSSIFQGKKAGEFQRVAAGVKEYYGERVDNPNSEHQKSICHGNRRVVKYIFSQRRGGLGNSGGMKRICRLKKNRAKNANLSADRSITYQTSDQKSRDNKTGEKSGKKKNKMNYNKSNQ</sequence>
<dbReference type="Proteomes" id="UP000325081">
    <property type="component" value="Unassembled WGS sequence"/>
</dbReference>
<gene>
    <name evidence="2" type="ORF">STAS_20572</name>
</gene>
<evidence type="ECO:0000313" key="2">
    <source>
        <dbReference type="EMBL" id="GER43701.1"/>
    </source>
</evidence>
<feature type="compositionally biased region" description="Basic and acidic residues" evidence="1">
    <location>
        <begin position="218"/>
        <end position="229"/>
    </location>
</feature>
<evidence type="ECO:0000256" key="1">
    <source>
        <dbReference type="SAM" id="MobiDB-lite"/>
    </source>
</evidence>
<dbReference type="GO" id="GO:0008168">
    <property type="term" value="F:methyltransferase activity"/>
    <property type="evidence" value="ECO:0007669"/>
    <property type="project" value="UniProtKB-KW"/>
</dbReference>
<proteinExistence type="predicted"/>
<keyword evidence="2" id="KW-0808">Transferase</keyword>
<keyword evidence="2" id="KW-0489">Methyltransferase</keyword>
<evidence type="ECO:0000313" key="3">
    <source>
        <dbReference type="Proteomes" id="UP000325081"/>
    </source>
</evidence>
<name>A0A5A7QII3_STRAF</name>
<organism evidence="2 3">
    <name type="scientific">Striga asiatica</name>
    <name type="common">Asiatic witchweed</name>
    <name type="synonym">Buchnera asiatica</name>
    <dbReference type="NCBI Taxonomy" id="4170"/>
    <lineage>
        <taxon>Eukaryota</taxon>
        <taxon>Viridiplantae</taxon>
        <taxon>Streptophyta</taxon>
        <taxon>Embryophyta</taxon>
        <taxon>Tracheophyta</taxon>
        <taxon>Spermatophyta</taxon>
        <taxon>Magnoliopsida</taxon>
        <taxon>eudicotyledons</taxon>
        <taxon>Gunneridae</taxon>
        <taxon>Pentapetalae</taxon>
        <taxon>asterids</taxon>
        <taxon>lamiids</taxon>
        <taxon>Lamiales</taxon>
        <taxon>Orobanchaceae</taxon>
        <taxon>Buchnereae</taxon>
        <taxon>Striga</taxon>
    </lineage>
</organism>